<dbReference type="EMBL" id="SHBE01000010">
    <property type="protein sequence ID" value="RZO25798.1"/>
    <property type="molecule type" value="Genomic_DNA"/>
</dbReference>
<dbReference type="AlphaFoldDB" id="A0A520MX47"/>
<comment type="caution">
    <text evidence="1">The sequence shown here is derived from an EMBL/GenBank/DDBJ whole genome shotgun (WGS) entry which is preliminary data.</text>
</comment>
<organism evidence="1 2">
    <name type="scientific">SAR86 cluster bacterium</name>
    <dbReference type="NCBI Taxonomy" id="2030880"/>
    <lineage>
        <taxon>Bacteria</taxon>
        <taxon>Pseudomonadati</taxon>
        <taxon>Pseudomonadota</taxon>
        <taxon>Gammaproteobacteria</taxon>
        <taxon>SAR86 cluster</taxon>
    </lineage>
</organism>
<name>A0A520MX47_9GAMM</name>
<evidence type="ECO:0000313" key="1">
    <source>
        <dbReference type="EMBL" id="RZO25798.1"/>
    </source>
</evidence>
<sequence length="147" mass="17447">MLKVLSIILLSGIMFSDDHIIPKSFEECEGRIANYYVAKLTKRGSVEGWYKATEMHKAYYQSRGAKVNIYPSLQYRVDEENNTENKVFRVSNLVVWDNQEAWQEFRDFRDGRSRMQAQEDQKEYDAFVAMYDRHNEVTAQRRICLLD</sequence>
<accession>A0A520MX47</accession>
<gene>
    <name evidence="1" type="ORF">EVA92_04540</name>
</gene>
<proteinExistence type="predicted"/>
<evidence type="ECO:0000313" key="2">
    <source>
        <dbReference type="Proteomes" id="UP000315825"/>
    </source>
</evidence>
<protein>
    <submittedName>
        <fullName evidence="1">Uncharacterized protein</fullName>
    </submittedName>
</protein>
<dbReference type="Proteomes" id="UP000315825">
    <property type="component" value="Unassembled WGS sequence"/>
</dbReference>
<reference evidence="1 2" key="1">
    <citation type="submission" date="2019-02" db="EMBL/GenBank/DDBJ databases">
        <title>Prokaryotic population dynamics and viral predation in marine succession experiment using metagenomics: the confinement effect.</title>
        <authorList>
            <person name="Haro-Moreno J.M."/>
            <person name="Rodriguez-Valera F."/>
            <person name="Lopez-Perez M."/>
        </authorList>
    </citation>
    <scope>NUCLEOTIDE SEQUENCE [LARGE SCALE GENOMIC DNA]</scope>
    <source>
        <strain evidence="1">MED-G159</strain>
    </source>
</reference>